<gene>
    <name evidence="1" type="ORF">PHYPA_021442</name>
</gene>
<dbReference type="EnsemblPlants" id="Pp3c16_25500V3.1">
    <property type="protein sequence ID" value="PAC:32985914.CDS.1"/>
    <property type="gene ID" value="Pp3c16_25500"/>
</dbReference>
<dbReference type="InParanoid" id="A0A2K1J9X9"/>
<dbReference type="Gramene" id="Pp3c16_25500V3.2">
    <property type="protein sequence ID" value="PAC:32985915.CDS.1"/>
    <property type="gene ID" value="Pp3c16_25500"/>
</dbReference>
<evidence type="ECO:0000313" key="3">
    <source>
        <dbReference type="Proteomes" id="UP000006727"/>
    </source>
</evidence>
<dbReference type="AlphaFoldDB" id="A0A2K1J9X9"/>
<sequence length="79" mass="8453">MALTRLHFSPESLRGVYCIAEEFHFSGAVTCCGSSCVSWSLIHGSSTLSCVASTIITSSLVLVPGFKFVAEILPHVSEF</sequence>
<dbReference type="PaxDb" id="3218-PP1S4_431V6.1"/>
<reference evidence="1 3" key="1">
    <citation type="journal article" date="2008" name="Science">
        <title>The Physcomitrella genome reveals evolutionary insights into the conquest of land by plants.</title>
        <authorList>
            <person name="Rensing S."/>
            <person name="Lang D."/>
            <person name="Zimmer A."/>
            <person name="Terry A."/>
            <person name="Salamov A."/>
            <person name="Shapiro H."/>
            <person name="Nishiyama T."/>
            <person name="Perroud P.-F."/>
            <person name="Lindquist E."/>
            <person name="Kamisugi Y."/>
            <person name="Tanahashi T."/>
            <person name="Sakakibara K."/>
            <person name="Fujita T."/>
            <person name="Oishi K."/>
            <person name="Shin-I T."/>
            <person name="Kuroki Y."/>
            <person name="Toyoda A."/>
            <person name="Suzuki Y."/>
            <person name="Hashimoto A."/>
            <person name="Yamaguchi K."/>
            <person name="Sugano A."/>
            <person name="Kohara Y."/>
            <person name="Fujiyama A."/>
            <person name="Anterola A."/>
            <person name="Aoki S."/>
            <person name="Ashton N."/>
            <person name="Barbazuk W.B."/>
            <person name="Barker E."/>
            <person name="Bennetzen J."/>
            <person name="Bezanilla M."/>
            <person name="Blankenship R."/>
            <person name="Cho S.H."/>
            <person name="Dutcher S."/>
            <person name="Estelle M."/>
            <person name="Fawcett J.A."/>
            <person name="Gundlach H."/>
            <person name="Hanada K."/>
            <person name="Heyl A."/>
            <person name="Hicks K.A."/>
            <person name="Hugh J."/>
            <person name="Lohr M."/>
            <person name="Mayer K."/>
            <person name="Melkozernov A."/>
            <person name="Murata T."/>
            <person name="Nelson D."/>
            <person name="Pils B."/>
            <person name="Prigge M."/>
            <person name="Reiss B."/>
            <person name="Renner T."/>
            <person name="Rombauts S."/>
            <person name="Rushton P."/>
            <person name="Sanderfoot A."/>
            <person name="Schween G."/>
            <person name="Shiu S.-H."/>
            <person name="Stueber K."/>
            <person name="Theodoulou F.L."/>
            <person name="Tu H."/>
            <person name="Van de Peer Y."/>
            <person name="Verrier P.J."/>
            <person name="Waters E."/>
            <person name="Wood A."/>
            <person name="Yang L."/>
            <person name="Cove D."/>
            <person name="Cuming A."/>
            <person name="Hasebe M."/>
            <person name="Lucas S."/>
            <person name="Mishler D.B."/>
            <person name="Reski R."/>
            <person name="Grigoriev I."/>
            <person name="Quatrano R.S."/>
            <person name="Boore J.L."/>
        </authorList>
    </citation>
    <scope>NUCLEOTIDE SEQUENCE [LARGE SCALE GENOMIC DNA]</scope>
    <source>
        <strain evidence="2 3">cv. Gransden 2004</strain>
    </source>
</reference>
<dbReference type="Proteomes" id="UP000006727">
    <property type="component" value="Chromosome 16"/>
</dbReference>
<keyword evidence="3" id="KW-1185">Reference proteome</keyword>
<reference evidence="1 3" key="2">
    <citation type="journal article" date="2018" name="Plant J.">
        <title>The Physcomitrella patens chromosome-scale assembly reveals moss genome structure and evolution.</title>
        <authorList>
            <person name="Lang D."/>
            <person name="Ullrich K.K."/>
            <person name="Murat F."/>
            <person name="Fuchs J."/>
            <person name="Jenkins J."/>
            <person name="Haas F.B."/>
            <person name="Piednoel M."/>
            <person name="Gundlach H."/>
            <person name="Van Bel M."/>
            <person name="Meyberg R."/>
            <person name="Vives C."/>
            <person name="Morata J."/>
            <person name="Symeonidi A."/>
            <person name="Hiss M."/>
            <person name="Muchero W."/>
            <person name="Kamisugi Y."/>
            <person name="Saleh O."/>
            <person name="Blanc G."/>
            <person name="Decker E.L."/>
            <person name="van Gessel N."/>
            <person name="Grimwood J."/>
            <person name="Hayes R.D."/>
            <person name="Graham S.W."/>
            <person name="Gunter L.E."/>
            <person name="McDaniel S.F."/>
            <person name="Hoernstein S.N.W."/>
            <person name="Larsson A."/>
            <person name="Li F.W."/>
            <person name="Perroud P.F."/>
            <person name="Phillips J."/>
            <person name="Ranjan P."/>
            <person name="Rokshar D.S."/>
            <person name="Rothfels C.J."/>
            <person name="Schneider L."/>
            <person name="Shu S."/>
            <person name="Stevenson D.W."/>
            <person name="Thummler F."/>
            <person name="Tillich M."/>
            <person name="Villarreal Aguilar J.C."/>
            <person name="Widiez T."/>
            <person name="Wong G.K."/>
            <person name="Wymore A."/>
            <person name="Zhang Y."/>
            <person name="Zimmer A.D."/>
            <person name="Quatrano R.S."/>
            <person name="Mayer K.F.X."/>
            <person name="Goodstein D."/>
            <person name="Casacuberta J.M."/>
            <person name="Vandepoele K."/>
            <person name="Reski R."/>
            <person name="Cuming A.C."/>
            <person name="Tuskan G.A."/>
            <person name="Maumus F."/>
            <person name="Salse J."/>
            <person name="Schmutz J."/>
            <person name="Rensing S.A."/>
        </authorList>
    </citation>
    <scope>NUCLEOTIDE SEQUENCE [LARGE SCALE GENOMIC DNA]</scope>
    <source>
        <strain evidence="2 3">cv. Gransden 2004</strain>
    </source>
</reference>
<dbReference type="EnsemblPlants" id="Pp3c16_25500V3.2">
    <property type="protein sequence ID" value="PAC:32985915.CDS.1"/>
    <property type="gene ID" value="Pp3c16_25500"/>
</dbReference>
<organism evidence="1">
    <name type="scientific">Physcomitrium patens</name>
    <name type="common">Spreading-leaved earth moss</name>
    <name type="synonym">Physcomitrella patens</name>
    <dbReference type="NCBI Taxonomy" id="3218"/>
    <lineage>
        <taxon>Eukaryota</taxon>
        <taxon>Viridiplantae</taxon>
        <taxon>Streptophyta</taxon>
        <taxon>Embryophyta</taxon>
        <taxon>Bryophyta</taxon>
        <taxon>Bryophytina</taxon>
        <taxon>Bryopsida</taxon>
        <taxon>Funariidae</taxon>
        <taxon>Funariales</taxon>
        <taxon>Funariaceae</taxon>
        <taxon>Physcomitrium</taxon>
    </lineage>
</organism>
<dbReference type="Gramene" id="Pp3c16_25500V3.1">
    <property type="protein sequence ID" value="PAC:32985914.CDS.1"/>
    <property type="gene ID" value="Pp3c16_25500"/>
</dbReference>
<evidence type="ECO:0000313" key="1">
    <source>
        <dbReference type="EMBL" id="PNR38331.1"/>
    </source>
</evidence>
<reference evidence="2" key="3">
    <citation type="submission" date="2020-12" db="UniProtKB">
        <authorList>
            <consortium name="EnsemblPlants"/>
        </authorList>
    </citation>
    <scope>IDENTIFICATION</scope>
</reference>
<evidence type="ECO:0000313" key="2">
    <source>
        <dbReference type="EnsemblPlants" id="PAC:32985914.CDS.1"/>
    </source>
</evidence>
<name>A0A2K1J9X9_PHYPA</name>
<dbReference type="EMBL" id="ABEU02000016">
    <property type="protein sequence ID" value="PNR38331.1"/>
    <property type="molecule type" value="Genomic_DNA"/>
</dbReference>
<proteinExistence type="predicted"/>
<accession>A0A2K1J9X9</accession>
<protein>
    <submittedName>
        <fullName evidence="1 2">Uncharacterized protein</fullName>
    </submittedName>
</protein>